<dbReference type="InterPro" id="IPR001789">
    <property type="entry name" value="Sig_transdc_resp-reg_receiver"/>
</dbReference>
<evidence type="ECO:0000313" key="5">
    <source>
        <dbReference type="Proteomes" id="UP000003811"/>
    </source>
</evidence>
<evidence type="ECO:0000313" key="4">
    <source>
        <dbReference type="EMBL" id="QHF00541.1"/>
    </source>
</evidence>
<dbReference type="PANTHER" id="PTHR44591">
    <property type="entry name" value="STRESS RESPONSE REGULATOR PROTEIN 1"/>
    <property type="match status" value="1"/>
</dbReference>
<protein>
    <submittedName>
        <fullName evidence="4">Response regulator</fullName>
    </submittedName>
</protein>
<evidence type="ECO:0000259" key="3">
    <source>
        <dbReference type="PROSITE" id="PS50110"/>
    </source>
</evidence>
<reference evidence="4 5" key="1">
    <citation type="journal article" date="2011" name="PLoS Pathog.">
        <title>Dynamic evolution of pathogenicity revealed by sequencing and comparative genomics of 19 Pseudomonas syringae isolates.</title>
        <authorList>
            <person name="Baltrus D.A."/>
            <person name="Nishimura M.T."/>
            <person name="Romanchuk A."/>
            <person name="Chang J.H."/>
            <person name="Mukhtar M.S."/>
            <person name="Cherkis K."/>
            <person name="Roach J."/>
            <person name="Grant S.R."/>
            <person name="Jones C.D."/>
            <person name="Dangl J.L."/>
        </authorList>
    </citation>
    <scope>NUCLEOTIDE SEQUENCE [LARGE SCALE GENOMIC DNA]</scope>
    <source>
        <strain evidence="4 5">ES4326</strain>
    </source>
</reference>
<geneLocation type="plasmid" evidence="4 5">
    <name>pPma4326F</name>
</geneLocation>
<proteinExistence type="predicted"/>
<name>A0A8T8CA98_PSEYM</name>
<dbReference type="EMBL" id="CP047261">
    <property type="protein sequence ID" value="QHF00541.1"/>
    <property type="molecule type" value="Genomic_DNA"/>
</dbReference>
<evidence type="ECO:0000256" key="2">
    <source>
        <dbReference type="PROSITE-ProRule" id="PRU00169"/>
    </source>
</evidence>
<keyword evidence="1 2" id="KW-0597">Phosphoprotein</keyword>
<organism evidence="4 5">
    <name type="scientific">Pseudomonas syringae pv. maculicola str. ES4326</name>
    <dbReference type="NCBI Taxonomy" id="629265"/>
    <lineage>
        <taxon>Bacteria</taxon>
        <taxon>Pseudomonadati</taxon>
        <taxon>Pseudomonadota</taxon>
        <taxon>Gammaproteobacteria</taxon>
        <taxon>Pseudomonadales</taxon>
        <taxon>Pseudomonadaceae</taxon>
        <taxon>Pseudomonas</taxon>
    </lineage>
</organism>
<keyword evidence="4" id="KW-0614">Plasmid</keyword>
<dbReference type="RefSeq" id="WP_007250395.1">
    <property type="nucleotide sequence ID" value="NZ_CP047261.1"/>
</dbReference>
<dbReference type="Pfam" id="PF00072">
    <property type="entry name" value="Response_reg"/>
    <property type="match status" value="1"/>
</dbReference>
<dbReference type="InterPro" id="IPR011006">
    <property type="entry name" value="CheY-like_superfamily"/>
</dbReference>
<dbReference type="AlphaFoldDB" id="A0A8T8CA98"/>
<dbReference type="GO" id="GO:0000160">
    <property type="term" value="P:phosphorelay signal transduction system"/>
    <property type="evidence" value="ECO:0007669"/>
    <property type="project" value="InterPro"/>
</dbReference>
<dbReference type="SUPFAM" id="SSF52172">
    <property type="entry name" value="CheY-like"/>
    <property type="match status" value="1"/>
</dbReference>
<dbReference type="PROSITE" id="PS50110">
    <property type="entry name" value="RESPONSE_REGULATORY"/>
    <property type="match status" value="1"/>
</dbReference>
<dbReference type="SMART" id="SM00448">
    <property type="entry name" value="REC"/>
    <property type="match status" value="1"/>
</dbReference>
<dbReference type="CDD" id="cd17546">
    <property type="entry name" value="REC_hyHK_CKI1_RcsC-like"/>
    <property type="match status" value="1"/>
</dbReference>
<evidence type="ECO:0000256" key="1">
    <source>
        <dbReference type="ARBA" id="ARBA00022553"/>
    </source>
</evidence>
<sequence length="134" mass="14493">MSTLLIVDDSPTDTYLARKCAAELFEEIRAVHNAEGVFRELEAFRPSVVIMDWTLDDLMNGISLIAEIRDRNDDASVVPIIVCTSRSMPADKQIAANAGASAYIVKPITAEALAEVCSRLIPGFAAPSLPRSAE</sequence>
<dbReference type="InterPro" id="IPR050595">
    <property type="entry name" value="Bact_response_regulator"/>
</dbReference>
<feature type="domain" description="Response regulatory" evidence="3">
    <location>
        <begin position="3"/>
        <end position="121"/>
    </location>
</feature>
<feature type="modified residue" description="4-aspartylphosphate" evidence="2">
    <location>
        <position position="52"/>
    </location>
</feature>
<gene>
    <name evidence="4" type="ORF">PMA4326_028945</name>
</gene>
<dbReference type="Proteomes" id="UP000003811">
    <property type="component" value="Plasmid pPma4326F"/>
</dbReference>
<dbReference type="PANTHER" id="PTHR44591:SF3">
    <property type="entry name" value="RESPONSE REGULATORY DOMAIN-CONTAINING PROTEIN"/>
    <property type="match status" value="1"/>
</dbReference>
<dbReference type="Gene3D" id="3.40.50.2300">
    <property type="match status" value="1"/>
</dbReference>
<accession>A0A8T8CA98</accession>